<dbReference type="Gene3D" id="1.10.3450.10">
    <property type="entry name" value="TTHA0068-like"/>
    <property type="match status" value="1"/>
</dbReference>
<evidence type="ECO:0000313" key="2">
    <source>
        <dbReference type="Proteomes" id="UP000285625"/>
    </source>
</evidence>
<dbReference type="InterPro" id="IPR023203">
    <property type="entry name" value="TTHA0068_sf"/>
</dbReference>
<dbReference type="STRING" id="1284.SHYC_07090"/>
<evidence type="ECO:0000313" key="1">
    <source>
        <dbReference type="EMBL" id="RIO45289.1"/>
    </source>
</evidence>
<sequence>MHQQLIEFYVQFHQKQHYFLCHDILEDAWKAQASFTKEDPVVALILIATGCYHHRRGNFAGAHRSYKKALNTIRQHDEATYKDLGVKYHQFEVLLIQLIASTERKQCFTPIVIPLTHKMLENILTHYPNYHILTTVTASPYILHHHKLRNRDEVIEARMQALQNKKR</sequence>
<dbReference type="AlphaFoldDB" id="A0A0A8HTB7"/>
<dbReference type="PANTHER" id="PTHR34796">
    <property type="entry name" value="EXPRESSED PROTEIN"/>
    <property type="match status" value="1"/>
</dbReference>
<organism evidence="1 2">
    <name type="scientific">Staphylococcus hyicus</name>
    <dbReference type="NCBI Taxonomy" id="1284"/>
    <lineage>
        <taxon>Bacteria</taxon>
        <taxon>Bacillati</taxon>
        <taxon>Bacillota</taxon>
        <taxon>Bacilli</taxon>
        <taxon>Bacillales</taxon>
        <taxon>Staphylococcaceae</taxon>
        <taxon>Staphylococcus</taxon>
    </lineage>
</organism>
<reference evidence="1 2" key="1">
    <citation type="journal article" date="2016" name="Front. Microbiol.">
        <title>Comprehensive Phylogenetic Analysis of Bovine Non-aureus Staphylococci Species Based on Whole-Genome Sequencing.</title>
        <authorList>
            <person name="Naushad S."/>
            <person name="Barkema H.W."/>
            <person name="Luby C."/>
            <person name="Condas L.A."/>
            <person name="Nobrega D.B."/>
            <person name="Carson D.A."/>
            <person name="De Buck J."/>
        </authorList>
    </citation>
    <scope>NUCLEOTIDE SEQUENCE [LARGE SCALE GENOMIC DNA]</scope>
    <source>
        <strain evidence="1 2">SNUC 5959</strain>
    </source>
</reference>
<accession>A0A0A8HTB7</accession>
<dbReference type="SUPFAM" id="SSF140663">
    <property type="entry name" value="TTHA0068-like"/>
    <property type="match status" value="1"/>
</dbReference>
<name>A0A0A8HTB7_STAHY</name>
<dbReference type="RefSeq" id="WP_052257833.1">
    <property type="nucleotide sequence ID" value="NZ_CP008747.1"/>
</dbReference>
<proteinExistence type="predicted"/>
<dbReference type="PANTHER" id="PTHR34796:SF1">
    <property type="entry name" value="EXPRESSED PROTEIN"/>
    <property type="match status" value="1"/>
</dbReference>
<dbReference type="GeneID" id="41073205"/>
<dbReference type="InterPro" id="IPR005500">
    <property type="entry name" value="DUF309"/>
</dbReference>
<dbReference type="KEGG" id="shu:SHYC_07090"/>
<gene>
    <name evidence="1" type="ORF">BUZ57_08125</name>
</gene>
<dbReference type="Pfam" id="PF03745">
    <property type="entry name" value="DUF309"/>
    <property type="match status" value="1"/>
</dbReference>
<dbReference type="HOGENOM" id="CLU_133698_1_0_9"/>
<dbReference type="Proteomes" id="UP000285625">
    <property type="component" value="Unassembled WGS sequence"/>
</dbReference>
<dbReference type="EMBL" id="QXVO01000023">
    <property type="protein sequence ID" value="RIO45289.1"/>
    <property type="molecule type" value="Genomic_DNA"/>
</dbReference>
<comment type="caution">
    <text evidence="1">The sequence shown here is derived from an EMBL/GenBank/DDBJ whole genome shotgun (WGS) entry which is preliminary data.</text>
</comment>
<protein>
    <submittedName>
        <fullName evidence="1">DUF309 domain-containing protein</fullName>
    </submittedName>
</protein>